<keyword evidence="1" id="KW-0812">Transmembrane</keyword>
<dbReference type="Gramene" id="Solyc07g045613.1.1">
    <property type="protein sequence ID" value="Solyc07g045613.1.1"/>
    <property type="gene ID" value="Solyc07g045613.1"/>
</dbReference>
<dbReference type="Proteomes" id="UP000004994">
    <property type="component" value="Chromosome 7"/>
</dbReference>
<sequence>MGEQDSNVKNAKNVFGRPSRPCLCIRLSLMANPTHFQGQTSPKAHTPILMIFVSYSKTIIWVIYILTSKMPKFFVEVRQDLGYASANHFLRDPDSDIKNAKIFCGLPLRPCLYSRLSLTASPTHFQGNYFLGDSDSDVKNAKNFVDVLQHLGNAFGWTSRPVRSIFKDLDYEDGFLSQAVRPIFKVKGAPKRAYLPIRRFSCAIANHFKASPTHFQGQTSPEASISPIYTIFMCYSKPFLGDPDYDVKNSKFFLLTKPFLGDLDSDIQNAKYFCGGPSRPYLHILLDLMASRTHFSSQIPMSKMQKKFVDILKDIVYVSGCPSRKVRPIFKTLAMLLVGPHGLYDPFSMSTSPEVRIPPFRLFSCAIANYFFGCSGFRLKNAKCFCGRPSRASLCIWLAHTDSLTHFKANYFLGDQDSYVKNAKKFFVDIRQDLCYAAGLLSVPVLPNFKVKRAPKPNHFLGDPDSNVKNAKKFCVRSLRPWLCSRLTLTGSTQIIFWVIRTAILKLQKTLIDVCQDLGYAVSWPSRPVRSIFNVKRGPKRIPPFRLFSCAIANLFLGAPDVDIKNAKCFCGRPSRAWICIWLALRASLTHFNGQTSPKANTFRRFSCAIENLFFANHFLSKPNSDVKNTKIFGDICQDLIYVVDWTSRPVRPIFIVKRAPKRAYPHLENVHNHFSGDPDSDIKKWKNLCGRPSKPWLCIRLALTASSTYFQGKRTPKRAYPSFRRFLCSIANHFLGDPDSDLKNAKIFCGHGSRPWLCSRLDLTATNHFLGDPNSDVKNAKNFCGRSSRPPNHFLGDPNSDVKNAKKILDVRKDLGYAASYLSRPVLPIFKVKKSPKRAYPQFKRFSCAIANHYLGDPDSDVKNSKKICRRLWLAITDIPTHFQGQMSPEARIPPHLDNFYLGNAAGFPSWEVRPIFNVKRDPKHADPPLRRFLCAIANNFSVYPDSDVKSSKRFCGCPSRPWIYNRFALTTSPTHFQANHFLGDPDFRRQKFQIFVDVCQYIGYAASWISLPVKRAPKRAYPPYRRVSCAITYHFLGDPDSDVKNAKFFCGRPLRPCICIRLAMTVFQTHLEGQTSPEASIPLISTVKRAPKRAYPSF</sequence>
<evidence type="ECO:0000313" key="2">
    <source>
        <dbReference type="EnsemblPlants" id="Solyc07g045613.1.1"/>
    </source>
</evidence>
<protein>
    <submittedName>
        <fullName evidence="2">Uncharacterized protein</fullName>
    </submittedName>
</protein>
<keyword evidence="1" id="KW-0472">Membrane</keyword>
<evidence type="ECO:0000256" key="1">
    <source>
        <dbReference type="SAM" id="Phobius"/>
    </source>
</evidence>
<name>A0A3Q7HAJ2_SOLLC</name>
<reference evidence="2" key="1">
    <citation type="journal article" date="2012" name="Nature">
        <title>The tomato genome sequence provides insights into fleshy fruit evolution.</title>
        <authorList>
            <consortium name="Tomato Genome Consortium"/>
        </authorList>
    </citation>
    <scope>NUCLEOTIDE SEQUENCE [LARGE SCALE GENOMIC DNA]</scope>
    <source>
        <strain evidence="2">cv. Heinz 1706</strain>
    </source>
</reference>
<dbReference type="EnsemblPlants" id="Solyc07g045613.1.1">
    <property type="protein sequence ID" value="Solyc07g045613.1.1"/>
    <property type="gene ID" value="Solyc07g045613.1"/>
</dbReference>
<proteinExistence type="predicted"/>
<keyword evidence="1" id="KW-1133">Transmembrane helix</keyword>
<keyword evidence="3" id="KW-1185">Reference proteome</keyword>
<dbReference type="InParanoid" id="A0A3Q7HAJ2"/>
<reference evidence="2" key="2">
    <citation type="submission" date="2019-01" db="UniProtKB">
        <authorList>
            <consortium name="EnsemblPlants"/>
        </authorList>
    </citation>
    <scope>IDENTIFICATION</scope>
    <source>
        <strain evidence="2">cv. Heinz 1706</strain>
    </source>
</reference>
<accession>A0A3Q7HAJ2</accession>
<evidence type="ECO:0000313" key="3">
    <source>
        <dbReference type="Proteomes" id="UP000004994"/>
    </source>
</evidence>
<dbReference type="AlphaFoldDB" id="A0A3Q7HAJ2"/>
<feature type="transmembrane region" description="Helical" evidence="1">
    <location>
        <begin position="48"/>
        <end position="66"/>
    </location>
</feature>
<organism evidence="2">
    <name type="scientific">Solanum lycopersicum</name>
    <name type="common">Tomato</name>
    <name type="synonym">Lycopersicon esculentum</name>
    <dbReference type="NCBI Taxonomy" id="4081"/>
    <lineage>
        <taxon>Eukaryota</taxon>
        <taxon>Viridiplantae</taxon>
        <taxon>Streptophyta</taxon>
        <taxon>Embryophyta</taxon>
        <taxon>Tracheophyta</taxon>
        <taxon>Spermatophyta</taxon>
        <taxon>Magnoliopsida</taxon>
        <taxon>eudicotyledons</taxon>
        <taxon>Gunneridae</taxon>
        <taxon>Pentapetalae</taxon>
        <taxon>asterids</taxon>
        <taxon>lamiids</taxon>
        <taxon>Solanales</taxon>
        <taxon>Solanaceae</taxon>
        <taxon>Solanoideae</taxon>
        <taxon>Solaneae</taxon>
        <taxon>Solanum</taxon>
        <taxon>Solanum subgen. Lycopersicon</taxon>
    </lineage>
</organism>